<feature type="signal peptide" evidence="1">
    <location>
        <begin position="1"/>
        <end position="19"/>
    </location>
</feature>
<dbReference type="RefSeq" id="WP_016402325.1">
    <property type="nucleotide sequence ID" value="NZ_BARX01000017.1"/>
</dbReference>
<evidence type="ECO:0000256" key="1">
    <source>
        <dbReference type="SAM" id="SignalP"/>
    </source>
</evidence>
<dbReference type="STRING" id="1331007.AALB_2638"/>
<evidence type="ECO:0000313" key="2">
    <source>
        <dbReference type="EMBL" id="GAD02558.1"/>
    </source>
</evidence>
<feature type="chain" id="PRO_5004488185" evidence="1">
    <location>
        <begin position="20"/>
        <end position="567"/>
    </location>
</feature>
<proteinExistence type="predicted"/>
<dbReference type="AlphaFoldDB" id="R9PMQ4"/>
<comment type="caution">
    <text evidence="2">The sequence shown here is derived from an EMBL/GenBank/DDBJ whole genome shotgun (WGS) entry which is preliminary data.</text>
</comment>
<dbReference type="OrthoDB" id="5592990at2"/>
<dbReference type="EMBL" id="BARX01000017">
    <property type="protein sequence ID" value="GAD02558.1"/>
    <property type="molecule type" value="Genomic_DNA"/>
</dbReference>
<dbReference type="PROSITE" id="PS51257">
    <property type="entry name" value="PROKAR_LIPOPROTEIN"/>
    <property type="match status" value="1"/>
</dbReference>
<keyword evidence="3" id="KW-1185">Reference proteome</keyword>
<gene>
    <name evidence="2" type="ORF">AALB_2638</name>
</gene>
<keyword evidence="1" id="KW-0732">Signal</keyword>
<sequence length="567" mass="61373">MNKFAVLGSTALVSLVLSACGGSESGNDNETPPSTDPVSGTFIDAAVEGLFYKAAPSGLSGYTNAEGTFEVKPDDVVSFYLGGENGMFIGNSSYRSVVSPFEVTADTGSAMNLARILQSLDDASTGSIVIPEDIAKPAADSNTLIALKQVKLNNLDSADALLEEVSASEWVSEQEAAAHLSESLDGIERGDSDVIDAFSKGSGEYLRLSEVVMTGQYGDNSTVFQNVHMDRTIPDEAFKNASFGISSEVLYLAEDSLVLKAGSSDQRYSSQWAKEFIACELNGGEFTVNNNTPECFNADSNTYSAEDFAIEPGFQLVVKDPSQVNSDDETIDYAEVANFGGLFACMNEQDCSQANLSTLGESEFEDDGELKQQTYSTSYDTATGIYTDQTIEVTLDSTGNQLRESTSTSYSYLVNPNVDNGERYIDFRGTWLAETNIAGCSLTGQVNYQFGESEIHVVGKELHTQQGGECTLEDMDETVSYAELANMAFWWFGVNEGQQTKATLAQLNSSVRWCDDDEIIEGQLCQSPKIEQWTYVAAGKNWDQGVLTSSAFVQGQKSFITTFRKTN</sequence>
<name>R9PMQ4_AGAAL</name>
<accession>R9PMQ4</accession>
<reference evidence="2" key="1">
    <citation type="journal article" date="2013" name="Genome Announc.">
        <title>Draft Genome Sequence of Agarivorans albus Strain MKT 106T, an Agarolytic Marine Bacterium.</title>
        <authorList>
            <person name="Yasuike M."/>
            <person name="Nakamura Y."/>
            <person name="Kai W."/>
            <person name="Fujiwara A."/>
            <person name="Fukui Y."/>
            <person name="Satomi M."/>
            <person name="Sano M."/>
        </authorList>
    </citation>
    <scope>NUCLEOTIDE SEQUENCE [LARGE SCALE GENOMIC DNA]</scope>
</reference>
<protein>
    <submittedName>
        <fullName evidence="2">Chromosome segregation ATPase</fullName>
    </submittedName>
</protein>
<evidence type="ECO:0000313" key="3">
    <source>
        <dbReference type="Proteomes" id="UP000014461"/>
    </source>
</evidence>
<dbReference type="Proteomes" id="UP000014461">
    <property type="component" value="Unassembled WGS sequence"/>
</dbReference>
<organism evidence="2 3">
    <name type="scientific">Agarivorans albus MKT 106</name>
    <dbReference type="NCBI Taxonomy" id="1331007"/>
    <lineage>
        <taxon>Bacteria</taxon>
        <taxon>Pseudomonadati</taxon>
        <taxon>Pseudomonadota</taxon>
        <taxon>Gammaproteobacteria</taxon>
        <taxon>Alteromonadales</taxon>
        <taxon>Alteromonadaceae</taxon>
        <taxon>Agarivorans</taxon>
    </lineage>
</organism>